<evidence type="ECO:0000256" key="1">
    <source>
        <dbReference type="SAM" id="SignalP"/>
    </source>
</evidence>
<dbReference type="Proteomes" id="UP000321523">
    <property type="component" value="Unassembled WGS sequence"/>
</dbReference>
<comment type="caution">
    <text evidence="2">The sequence shown here is derived from an EMBL/GenBank/DDBJ whole genome shotgun (WGS) entry which is preliminary data.</text>
</comment>
<dbReference type="EMBL" id="BJYZ01000032">
    <property type="protein sequence ID" value="GEO41822.1"/>
    <property type="molecule type" value="Genomic_DNA"/>
</dbReference>
<organism evidence="2 3">
    <name type="scientific">Skermanella aerolata</name>
    <dbReference type="NCBI Taxonomy" id="393310"/>
    <lineage>
        <taxon>Bacteria</taxon>
        <taxon>Pseudomonadati</taxon>
        <taxon>Pseudomonadota</taxon>
        <taxon>Alphaproteobacteria</taxon>
        <taxon>Rhodospirillales</taxon>
        <taxon>Azospirillaceae</taxon>
        <taxon>Skermanella</taxon>
    </lineage>
</organism>
<proteinExistence type="predicted"/>
<name>A0A512DZF9_9PROT</name>
<evidence type="ECO:0000313" key="3">
    <source>
        <dbReference type="Proteomes" id="UP000321523"/>
    </source>
</evidence>
<reference evidence="2 3" key="1">
    <citation type="submission" date="2019-07" db="EMBL/GenBank/DDBJ databases">
        <title>Whole genome shotgun sequence of Skermanella aerolata NBRC 106429.</title>
        <authorList>
            <person name="Hosoyama A."/>
            <person name="Uohara A."/>
            <person name="Ohji S."/>
            <person name="Ichikawa N."/>
        </authorList>
    </citation>
    <scope>NUCLEOTIDE SEQUENCE [LARGE SCALE GENOMIC DNA]</scope>
    <source>
        <strain evidence="2 3">NBRC 106429</strain>
    </source>
</reference>
<keyword evidence="1" id="KW-0732">Signal</keyword>
<keyword evidence="3" id="KW-1185">Reference proteome</keyword>
<dbReference type="RefSeq" id="WP_044436855.1">
    <property type="nucleotide sequence ID" value="NZ_BJYZ01000032.1"/>
</dbReference>
<protein>
    <recommendedName>
        <fullName evidence="4">Conjugal transfer protein TrbJ</fullName>
    </recommendedName>
</protein>
<sequence length="267" mass="28332">MRHALFAAALLTGMSIAHPTIAQTVPDGGCDATLANAASAAATAFGMISSITGRATAGLQVAQQLQLLAQTLCDTEQTALQSGQLEEQRRMTARLRGNAAARIGEIERAARDPLGSIDDALYGAGAEGVLEERYQVGMPPGWTFETAPRFMETMRMQTNQATREAAAAHAAAKLGIDEALTLSDEALDLSQGAEGQTQAIQAQTQMMRTLIGVQAAQHASDAAASTAALREDEERRAQEIIADQKIERFHGPGTMTTIRPTGRNLFR</sequence>
<feature type="chain" id="PRO_5022235230" description="Conjugal transfer protein TrbJ" evidence="1">
    <location>
        <begin position="23"/>
        <end position="267"/>
    </location>
</feature>
<evidence type="ECO:0008006" key="4">
    <source>
        <dbReference type="Google" id="ProtNLM"/>
    </source>
</evidence>
<evidence type="ECO:0000313" key="2">
    <source>
        <dbReference type="EMBL" id="GEO41822.1"/>
    </source>
</evidence>
<accession>A0A512DZF9</accession>
<feature type="signal peptide" evidence="1">
    <location>
        <begin position="1"/>
        <end position="22"/>
    </location>
</feature>
<gene>
    <name evidence="2" type="ORF">SAE02_59700</name>
</gene>
<dbReference type="AlphaFoldDB" id="A0A512DZF9"/>